<comment type="caution">
    <text evidence="7">The sequence shown here is derived from an EMBL/GenBank/DDBJ whole genome shotgun (WGS) entry which is preliminary data.</text>
</comment>
<accession>A0A7J5DES2</accession>
<dbReference type="Proteomes" id="UP000442990">
    <property type="component" value="Unassembled WGS sequence"/>
</dbReference>
<gene>
    <name evidence="7" type="ORF">F8144_18430</name>
</gene>
<evidence type="ECO:0000256" key="4">
    <source>
        <dbReference type="ARBA" id="ARBA00022989"/>
    </source>
</evidence>
<evidence type="ECO:0000313" key="8">
    <source>
        <dbReference type="Proteomes" id="UP000442990"/>
    </source>
</evidence>
<keyword evidence="3 6" id="KW-0812">Transmembrane</keyword>
<sequence>MLSDTLIATDVADWPQLPKAAFWIMLTYIAAQFLLVRGVLGPLAARRATVAAYGEVRSTTP</sequence>
<evidence type="ECO:0000256" key="6">
    <source>
        <dbReference type="SAM" id="Phobius"/>
    </source>
</evidence>
<protein>
    <submittedName>
        <fullName evidence="7">Uncharacterized protein</fullName>
    </submittedName>
</protein>
<proteinExistence type="inferred from homology"/>
<evidence type="ECO:0000256" key="3">
    <source>
        <dbReference type="ARBA" id="ARBA00022692"/>
    </source>
</evidence>
<keyword evidence="8" id="KW-1185">Reference proteome</keyword>
<organism evidence="7 8">
    <name type="scientific">Streptomyces triticiradicis</name>
    <dbReference type="NCBI Taxonomy" id="2651189"/>
    <lineage>
        <taxon>Bacteria</taxon>
        <taxon>Bacillati</taxon>
        <taxon>Actinomycetota</taxon>
        <taxon>Actinomycetes</taxon>
        <taxon>Kitasatosporales</taxon>
        <taxon>Streptomycetaceae</taxon>
        <taxon>Streptomyces</taxon>
    </lineage>
</organism>
<keyword evidence="4 6" id="KW-1133">Transmembrane helix</keyword>
<dbReference type="Pfam" id="PF07947">
    <property type="entry name" value="YhhN"/>
    <property type="match status" value="1"/>
</dbReference>
<keyword evidence="5 6" id="KW-0472">Membrane</keyword>
<evidence type="ECO:0000313" key="7">
    <source>
        <dbReference type="EMBL" id="KAB1987359.1"/>
    </source>
</evidence>
<dbReference type="GO" id="GO:0016020">
    <property type="term" value="C:membrane"/>
    <property type="evidence" value="ECO:0007669"/>
    <property type="project" value="UniProtKB-SubCell"/>
</dbReference>
<dbReference type="InterPro" id="IPR012506">
    <property type="entry name" value="TMEM86B-like"/>
</dbReference>
<evidence type="ECO:0000256" key="5">
    <source>
        <dbReference type="ARBA" id="ARBA00023136"/>
    </source>
</evidence>
<feature type="transmembrane region" description="Helical" evidence="6">
    <location>
        <begin position="20"/>
        <end position="40"/>
    </location>
</feature>
<evidence type="ECO:0000256" key="2">
    <source>
        <dbReference type="ARBA" id="ARBA00007375"/>
    </source>
</evidence>
<reference evidence="7 8" key="1">
    <citation type="submission" date="2019-09" db="EMBL/GenBank/DDBJ databases">
        <title>Isolation and identification of active actinomycetes.</title>
        <authorList>
            <person name="Yu Z."/>
            <person name="Han C."/>
            <person name="Yu B."/>
        </authorList>
    </citation>
    <scope>NUCLEOTIDE SEQUENCE [LARGE SCALE GENOMIC DNA]</scope>
    <source>
        <strain evidence="7 8">NEAU-H2</strain>
    </source>
</reference>
<evidence type="ECO:0000256" key="1">
    <source>
        <dbReference type="ARBA" id="ARBA00004141"/>
    </source>
</evidence>
<comment type="subcellular location">
    <subcellularLocation>
        <location evidence="1">Membrane</location>
        <topology evidence="1">Multi-pass membrane protein</topology>
    </subcellularLocation>
</comment>
<dbReference type="EMBL" id="WBKG01000014">
    <property type="protein sequence ID" value="KAB1987359.1"/>
    <property type="molecule type" value="Genomic_DNA"/>
</dbReference>
<comment type="similarity">
    <text evidence="2">Belongs to the TMEM86 family.</text>
</comment>
<dbReference type="AlphaFoldDB" id="A0A7J5DES2"/>
<name>A0A7J5DES2_9ACTN</name>